<dbReference type="OMA" id="DIYLYEW"/>
<protein>
    <submittedName>
        <fullName evidence="2">Uncharacterized protein</fullName>
    </submittedName>
</protein>
<dbReference type="OrthoDB" id="6621890at2759"/>
<accession>A0A7R8UDZ6</accession>
<organism evidence="2 3">
    <name type="scientific">Hermetia illucens</name>
    <name type="common">Black soldier fly</name>
    <dbReference type="NCBI Taxonomy" id="343691"/>
    <lineage>
        <taxon>Eukaryota</taxon>
        <taxon>Metazoa</taxon>
        <taxon>Ecdysozoa</taxon>
        <taxon>Arthropoda</taxon>
        <taxon>Hexapoda</taxon>
        <taxon>Insecta</taxon>
        <taxon>Pterygota</taxon>
        <taxon>Neoptera</taxon>
        <taxon>Endopterygota</taxon>
        <taxon>Diptera</taxon>
        <taxon>Brachycera</taxon>
        <taxon>Stratiomyomorpha</taxon>
        <taxon>Stratiomyidae</taxon>
        <taxon>Hermetiinae</taxon>
        <taxon>Hermetia</taxon>
    </lineage>
</organism>
<keyword evidence="3" id="KW-1185">Reference proteome</keyword>
<dbReference type="AlphaFoldDB" id="A0A7R8UDZ6"/>
<reference evidence="2 3" key="1">
    <citation type="submission" date="2020-11" db="EMBL/GenBank/DDBJ databases">
        <authorList>
            <person name="Wallbank WR R."/>
            <person name="Pardo Diaz C."/>
            <person name="Kozak K."/>
            <person name="Martin S."/>
            <person name="Jiggins C."/>
            <person name="Moest M."/>
            <person name="Warren A I."/>
            <person name="Generalovic N T."/>
            <person name="Byers J.R.P. K."/>
            <person name="Montejo-Kovacevich G."/>
            <person name="Yen C E."/>
        </authorList>
    </citation>
    <scope>NUCLEOTIDE SEQUENCE [LARGE SCALE GENOMIC DNA]</scope>
</reference>
<gene>
    <name evidence="2" type="ORF">HERILL_LOCUS2063</name>
</gene>
<dbReference type="InParanoid" id="A0A7R8UDZ6"/>
<proteinExistence type="predicted"/>
<evidence type="ECO:0000313" key="2">
    <source>
        <dbReference type="EMBL" id="CAD7078814.1"/>
    </source>
</evidence>
<dbReference type="FunCoup" id="A0A7R8UDZ6">
    <property type="interactions" value="166"/>
</dbReference>
<evidence type="ECO:0000256" key="1">
    <source>
        <dbReference type="SAM" id="MobiDB-lite"/>
    </source>
</evidence>
<feature type="compositionally biased region" description="Basic residues" evidence="1">
    <location>
        <begin position="24"/>
        <end position="34"/>
    </location>
</feature>
<sequence>MKTSEMKATGPTETSTPKAPFNKSIKRSRSKVTKSNRQSSTQQQQSSDLVYNPASAECFREKGHQRSYSGFGPKTIKVFWEQHDTSDTDVMPEAYAHLAEDATYKIWDVINTIKTYARHSGGRVTCNIVNEVLKDSDVPPILGSEDKPWDKIEYDGNFYFNKDVDIDLCKEYLREESPMEVLPSGDLTTVWSIDHQNSQILFEFSSTLCAAIFLGDDETFKYGLEIAAFAPHIGCIFKIILKKCIEMLAFEQTSKIIERCMQFLRALVFNIHSRDVECREQLFHLSELFACLICGPQEPEVKTESFELVKNFLESSATELKKDPEALNQIDVDDICNTYEALLQIMARNGFQGGESTDGMKIEPQDGLESALKVEPFEETVQMETNAIHGNQLNAMEEDCEPPTSEAPIAIIFSPYKVDATEDCIESVYSTLGELANNFGYFQSECTFVIVKRMERFFNDRMTLEQNDYKRLTRITRALLTLGEYAFREITPYLHKVDSSIAPEWIITTFNTGAIFLKGRDDIFLYEFLEDLCGDKMQPFMLYFYRYLECSTTKKFISLRKATYKIPSKVGLRCLERRLPRTENVAMYFPEAAPSIIKPKRIGFRFAGCRPVLLKAKPHMKMEKCFKQSPISKFQEKVVIARRKLLKPLINEKKYLRLSNFCFTQI</sequence>
<dbReference type="EMBL" id="LR899009">
    <property type="protein sequence ID" value="CAD7078814.1"/>
    <property type="molecule type" value="Genomic_DNA"/>
</dbReference>
<evidence type="ECO:0000313" key="3">
    <source>
        <dbReference type="Proteomes" id="UP000594454"/>
    </source>
</evidence>
<feature type="region of interest" description="Disordered" evidence="1">
    <location>
        <begin position="1"/>
        <end position="51"/>
    </location>
</feature>
<feature type="compositionally biased region" description="Low complexity" evidence="1">
    <location>
        <begin position="35"/>
        <end position="47"/>
    </location>
</feature>
<name>A0A7R8UDZ6_HERIL</name>
<dbReference type="Proteomes" id="UP000594454">
    <property type="component" value="Chromosome 1"/>
</dbReference>